<sequence length="67" mass="7506">MKLLQSPCKNSCELDAALQNCLGCGRSLSEIEKWSHYSPEQRASIMKELPDRLKKNTSSHQTIATKA</sequence>
<organism evidence="1 2">
    <name type="scientific">Hirschia litorea</name>
    <dbReference type="NCBI Taxonomy" id="1199156"/>
    <lineage>
        <taxon>Bacteria</taxon>
        <taxon>Pseudomonadati</taxon>
        <taxon>Pseudomonadota</taxon>
        <taxon>Alphaproteobacteria</taxon>
        <taxon>Hyphomonadales</taxon>
        <taxon>Hyphomonadaceae</taxon>
        <taxon>Hirschia</taxon>
    </lineage>
</organism>
<dbReference type="RefSeq" id="WP_382165134.1">
    <property type="nucleotide sequence ID" value="NZ_JBHTBR010000002.1"/>
</dbReference>
<reference evidence="2" key="1">
    <citation type="journal article" date="2019" name="Int. J. Syst. Evol. Microbiol.">
        <title>The Global Catalogue of Microorganisms (GCM) 10K type strain sequencing project: providing services to taxonomists for standard genome sequencing and annotation.</title>
        <authorList>
            <consortium name="The Broad Institute Genomics Platform"/>
            <consortium name="The Broad Institute Genome Sequencing Center for Infectious Disease"/>
            <person name="Wu L."/>
            <person name="Ma J."/>
        </authorList>
    </citation>
    <scope>NUCLEOTIDE SEQUENCE [LARGE SCALE GENOMIC DNA]</scope>
    <source>
        <strain evidence="2">CCUG 51308</strain>
    </source>
</reference>
<protein>
    <submittedName>
        <fullName evidence="1">DUF1289 domain-containing protein</fullName>
    </submittedName>
</protein>
<keyword evidence="2" id="KW-1185">Reference proteome</keyword>
<gene>
    <name evidence="1" type="ORF">ACFQS8_01765</name>
</gene>
<evidence type="ECO:0000313" key="1">
    <source>
        <dbReference type="EMBL" id="MFC7290331.1"/>
    </source>
</evidence>
<dbReference type="PANTHER" id="PTHR35175:SF2">
    <property type="entry name" value="DUF1289 DOMAIN-CONTAINING PROTEIN"/>
    <property type="match status" value="1"/>
</dbReference>
<dbReference type="Pfam" id="PF06945">
    <property type="entry name" value="DUF1289"/>
    <property type="match status" value="1"/>
</dbReference>
<dbReference type="InterPro" id="IPR010710">
    <property type="entry name" value="DUF1289"/>
</dbReference>
<accession>A0ABW2IGV4</accession>
<dbReference type="Proteomes" id="UP001596492">
    <property type="component" value="Unassembled WGS sequence"/>
</dbReference>
<proteinExistence type="predicted"/>
<dbReference type="EMBL" id="JBHTBR010000002">
    <property type="protein sequence ID" value="MFC7290331.1"/>
    <property type="molecule type" value="Genomic_DNA"/>
</dbReference>
<dbReference type="PANTHER" id="PTHR35175">
    <property type="entry name" value="DUF1289 DOMAIN-CONTAINING PROTEIN"/>
    <property type="match status" value="1"/>
</dbReference>
<evidence type="ECO:0000313" key="2">
    <source>
        <dbReference type="Proteomes" id="UP001596492"/>
    </source>
</evidence>
<name>A0ABW2IGV4_9PROT</name>
<comment type="caution">
    <text evidence="1">The sequence shown here is derived from an EMBL/GenBank/DDBJ whole genome shotgun (WGS) entry which is preliminary data.</text>
</comment>